<comment type="caution">
    <text evidence="1">The sequence shown here is derived from an EMBL/GenBank/DDBJ whole genome shotgun (WGS) entry which is preliminary data.</text>
</comment>
<keyword evidence="2" id="KW-1185">Reference proteome</keyword>
<reference evidence="1 2" key="1">
    <citation type="submission" date="2019-02" db="EMBL/GenBank/DDBJ databases">
        <title>Deep-cultivation of Planctomycetes and their phenomic and genomic characterization uncovers novel biology.</title>
        <authorList>
            <person name="Wiegand S."/>
            <person name="Jogler M."/>
            <person name="Boedeker C."/>
            <person name="Pinto D."/>
            <person name="Vollmers J."/>
            <person name="Rivas-Marin E."/>
            <person name="Kohn T."/>
            <person name="Peeters S.H."/>
            <person name="Heuer A."/>
            <person name="Rast P."/>
            <person name="Oberbeckmann S."/>
            <person name="Bunk B."/>
            <person name="Jeske O."/>
            <person name="Meyerdierks A."/>
            <person name="Storesund J.E."/>
            <person name="Kallscheuer N."/>
            <person name="Luecker S."/>
            <person name="Lage O.M."/>
            <person name="Pohl T."/>
            <person name="Merkel B.J."/>
            <person name="Hornburger P."/>
            <person name="Mueller R.-W."/>
            <person name="Bruemmer F."/>
            <person name="Labrenz M."/>
            <person name="Spormann A.M."/>
            <person name="Op Den Camp H."/>
            <person name="Overmann J."/>
            <person name="Amann R."/>
            <person name="Jetten M.S.M."/>
            <person name="Mascher T."/>
            <person name="Medema M.H."/>
            <person name="Devos D.P."/>
            <person name="Kaster A.-K."/>
            <person name="Ovreas L."/>
            <person name="Rohde M."/>
            <person name="Galperin M.Y."/>
            <person name="Jogler C."/>
        </authorList>
    </citation>
    <scope>NUCLEOTIDE SEQUENCE [LARGE SCALE GENOMIC DNA]</scope>
    <source>
        <strain evidence="1 2">Pla144</strain>
    </source>
</reference>
<dbReference type="AlphaFoldDB" id="A0A5C6CK15"/>
<gene>
    <name evidence="1" type="ORF">Pla144_36180</name>
</gene>
<organism evidence="1 2">
    <name type="scientific">Bythopirellula polymerisocia</name>
    <dbReference type="NCBI Taxonomy" id="2528003"/>
    <lineage>
        <taxon>Bacteria</taxon>
        <taxon>Pseudomonadati</taxon>
        <taxon>Planctomycetota</taxon>
        <taxon>Planctomycetia</taxon>
        <taxon>Pirellulales</taxon>
        <taxon>Lacipirellulaceae</taxon>
        <taxon>Bythopirellula</taxon>
    </lineage>
</organism>
<dbReference type="Proteomes" id="UP000318437">
    <property type="component" value="Unassembled WGS sequence"/>
</dbReference>
<accession>A0A5C6CK15</accession>
<sequence>MRIVKYLASTIPKPGQYRGEDSRQAACNRYDATFARIGIENLRQAIRPLLERCEYGATAFEY</sequence>
<proteinExistence type="predicted"/>
<name>A0A5C6CK15_9BACT</name>
<dbReference type="EMBL" id="SJPS01000005">
    <property type="protein sequence ID" value="TWU24732.1"/>
    <property type="molecule type" value="Genomic_DNA"/>
</dbReference>
<evidence type="ECO:0000313" key="1">
    <source>
        <dbReference type="EMBL" id="TWU24732.1"/>
    </source>
</evidence>
<protein>
    <submittedName>
        <fullName evidence="1">Uncharacterized protein</fullName>
    </submittedName>
</protein>
<evidence type="ECO:0000313" key="2">
    <source>
        <dbReference type="Proteomes" id="UP000318437"/>
    </source>
</evidence>